<gene>
    <name evidence="2" type="ORF">GHK53_10155</name>
</gene>
<dbReference type="RefSeq" id="WP_010970542.1">
    <property type="nucleotide sequence ID" value="NZ_BJNJ01000007.1"/>
</dbReference>
<name>A0AAW9TLZ4_RHIML</name>
<dbReference type="AlphaFoldDB" id="A0AAW9TLZ4"/>
<dbReference type="KEGG" id="smer:DU99_17690"/>
<sequence>MSEYQFYEFQAIDRPLTKAEQGMLRDLSSRARISATSFTNYYEWGDFKGNPKQLMERFFDLHLYLANWGTRQLMIRVPTGLFDRNALGAFLDEVDWVTVSNHGGHMIIDICRSDDEADYDDQSGEGRLSALAPLRGDILSGDLRLFYLLWLLAVEEGELSDDAPEPLPGIGPLTGALEAAAEFFYIDSDLVEAAAAAPYEEEETPGASRAFVEGLAEDERTRLLLRVMEGDANVRPELLQRVRAQRNGSERPRRTAGELRARAHEIRALRERAEAERLRAEERRKAEEAERARRVRLGQLKQRGEDVWREIESEIERRNAPGYDSAAALLADLALLSAEQGTAADFSRRLTDIRERHERKGKFIERLRGL</sequence>
<proteinExistence type="predicted"/>
<organism evidence="2 3">
    <name type="scientific">Rhizobium meliloti</name>
    <name type="common">Ensifer meliloti</name>
    <name type="synonym">Sinorhizobium meliloti</name>
    <dbReference type="NCBI Taxonomy" id="382"/>
    <lineage>
        <taxon>Bacteria</taxon>
        <taxon>Pseudomonadati</taxon>
        <taxon>Pseudomonadota</taxon>
        <taxon>Alphaproteobacteria</taxon>
        <taxon>Hyphomicrobiales</taxon>
        <taxon>Rhizobiaceae</taxon>
        <taxon>Sinorhizobium/Ensifer group</taxon>
        <taxon>Sinorhizobium</taxon>
    </lineage>
</organism>
<dbReference type="Proteomes" id="UP000429484">
    <property type="component" value="Unassembled WGS sequence"/>
</dbReference>
<evidence type="ECO:0000313" key="3">
    <source>
        <dbReference type="Proteomes" id="UP000429484"/>
    </source>
</evidence>
<comment type="caution">
    <text evidence="2">The sequence shown here is derived from an EMBL/GenBank/DDBJ whole genome shotgun (WGS) entry which is preliminary data.</text>
</comment>
<protein>
    <submittedName>
        <fullName evidence="2">Uncharacterized protein</fullName>
    </submittedName>
</protein>
<feature type="coiled-coil region" evidence="1">
    <location>
        <begin position="256"/>
        <end position="295"/>
    </location>
</feature>
<evidence type="ECO:0000313" key="2">
    <source>
        <dbReference type="EMBL" id="MQW33154.1"/>
    </source>
</evidence>
<accession>A0AAW9TLZ4</accession>
<dbReference type="SMR" id="A0AAW9TLZ4"/>
<keyword evidence="1" id="KW-0175">Coiled coil</keyword>
<dbReference type="EMBL" id="WISR01000101">
    <property type="protein sequence ID" value="MQW33154.1"/>
    <property type="molecule type" value="Genomic_DNA"/>
</dbReference>
<reference evidence="2 3" key="1">
    <citation type="journal article" date="2013" name="Genome Biol.">
        <title>Comparative genomics of the core and accessory genomes of 48 Sinorhizobium strains comprising five genospecies.</title>
        <authorList>
            <person name="Sugawara M."/>
            <person name="Epstein B."/>
            <person name="Badgley B.D."/>
            <person name="Unno T."/>
            <person name="Xu L."/>
            <person name="Reese J."/>
            <person name="Gyaneshwar P."/>
            <person name="Denny R."/>
            <person name="Mudge J."/>
            <person name="Bharti A.K."/>
            <person name="Farmer A.D."/>
            <person name="May G.D."/>
            <person name="Woodward J.E."/>
            <person name="Medigue C."/>
            <person name="Vallenet D."/>
            <person name="Lajus A."/>
            <person name="Rouy Z."/>
            <person name="Martinez-Vaz B."/>
            <person name="Tiffin P."/>
            <person name="Young N.D."/>
            <person name="Sadowsky M.J."/>
        </authorList>
    </citation>
    <scope>NUCLEOTIDE SEQUENCE [LARGE SCALE GENOMIC DNA]</scope>
    <source>
        <strain evidence="2 3">N6B1</strain>
    </source>
</reference>
<evidence type="ECO:0000256" key="1">
    <source>
        <dbReference type="SAM" id="Coils"/>
    </source>
</evidence>